<protein>
    <submittedName>
        <fullName evidence="1">Uncharacterized protein</fullName>
    </submittedName>
</protein>
<dbReference type="Proteomes" id="UP000297777">
    <property type="component" value="Unassembled WGS sequence"/>
</dbReference>
<name>A0A4Z1F7G9_9HELO</name>
<gene>
    <name evidence="1" type="ORF">BTUL_0004g00960</name>
</gene>
<organism evidence="1 2">
    <name type="scientific">Botrytis tulipae</name>
    <dbReference type="NCBI Taxonomy" id="87230"/>
    <lineage>
        <taxon>Eukaryota</taxon>
        <taxon>Fungi</taxon>
        <taxon>Dikarya</taxon>
        <taxon>Ascomycota</taxon>
        <taxon>Pezizomycotina</taxon>
        <taxon>Leotiomycetes</taxon>
        <taxon>Helotiales</taxon>
        <taxon>Sclerotiniaceae</taxon>
        <taxon>Botrytis</taxon>
    </lineage>
</organism>
<sequence>MLTRNGQNYNVITCLTILRTVMKNREHRALSIKLESSSSMKMKGKYSMNCLKIPTNTVTCIGIEGCMRLKSLNTDQNIEP</sequence>
<keyword evidence="2" id="KW-1185">Reference proteome</keyword>
<proteinExistence type="predicted"/>
<evidence type="ECO:0000313" key="2">
    <source>
        <dbReference type="Proteomes" id="UP000297777"/>
    </source>
</evidence>
<accession>A0A4Z1F7G9</accession>
<reference evidence="1 2" key="1">
    <citation type="submission" date="2017-12" db="EMBL/GenBank/DDBJ databases">
        <title>Comparative genomics of Botrytis spp.</title>
        <authorList>
            <person name="Valero-Jimenez C.A."/>
            <person name="Tapia P."/>
            <person name="Veloso J."/>
            <person name="Silva-Moreno E."/>
            <person name="Staats M."/>
            <person name="Valdes J.H."/>
            <person name="Van Kan J.A.L."/>
        </authorList>
    </citation>
    <scope>NUCLEOTIDE SEQUENCE [LARGE SCALE GENOMIC DNA]</scope>
    <source>
        <strain evidence="1 2">Bt9001</strain>
    </source>
</reference>
<comment type="caution">
    <text evidence="1">The sequence shown here is derived from an EMBL/GenBank/DDBJ whole genome shotgun (WGS) entry which is preliminary data.</text>
</comment>
<dbReference type="EMBL" id="PQXH01000004">
    <property type="protein sequence ID" value="TGO19458.1"/>
    <property type="molecule type" value="Genomic_DNA"/>
</dbReference>
<evidence type="ECO:0000313" key="1">
    <source>
        <dbReference type="EMBL" id="TGO19458.1"/>
    </source>
</evidence>
<dbReference type="AlphaFoldDB" id="A0A4Z1F7G9"/>